<dbReference type="Proteomes" id="UP000306918">
    <property type="component" value="Unassembled WGS sequence"/>
</dbReference>
<keyword evidence="2" id="KW-1185">Reference proteome</keyword>
<gene>
    <name evidence="1" type="ORF">FAM09_10970</name>
</gene>
<organism evidence="1 2">
    <name type="scientific">Niastella caeni</name>
    <dbReference type="NCBI Taxonomy" id="2569763"/>
    <lineage>
        <taxon>Bacteria</taxon>
        <taxon>Pseudomonadati</taxon>
        <taxon>Bacteroidota</taxon>
        <taxon>Chitinophagia</taxon>
        <taxon>Chitinophagales</taxon>
        <taxon>Chitinophagaceae</taxon>
        <taxon>Niastella</taxon>
    </lineage>
</organism>
<dbReference type="AlphaFoldDB" id="A0A4S8HXL2"/>
<evidence type="ECO:0000313" key="2">
    <source>
        <dbReference type="Proteomes" id="UP000306918"/>
    </source>
</evidence>
<dbReference type="EMBL" id="STFF01000002">
    <property type="protein sequence ID" value="THU40380.1"/>
    <property type="molecule type" value="Genomic_DNA"/>
</dbReference>
<proteinExistence type="predicted"/>
<dbReference type="InterPro" id="IPR025591">
    <property type="entry name" value="RloB"/>
</dbReference>
<protein>
    <submittedName>
        <fullName evidence="1">RloB domain-containing protein</fullName>
    </submittedName>
</protein>
<comment type="caution">
    <text evidence="1">The sequence shown here is derived from an EMBL/GenBank/DDBJ whole genome shotgun (WGS) entry which is preliminary data.</text>
</comment>
<sequence>MPKPIKFIYEKKAPFRDAFFFIIVCEGTNREKEYFQFFDGISSRVKVVSVASQVGSAPKLLIDVANAIEQELDAKDERDQLWFVIDTDRWKKQLHDIRMECDNQPHWRVAQSNPCFEVWLYFHAKARLPELGNIDQCNDWKPLLPQVIQGGFNSDFHPIAIETAIINAKLIYQETGYFPNPGSTQLWQLGEELLPLIKKELEILKPKFPAPIVIL</sequence>
<dbReference type="OrthoDB" id="9796523at2"/>
<dbReference type="Pfam" id="PF13707">
    <property type="entry name" value="RloB"/>
    <property type="match status" value="1"/>
</dbReference>
<dbReference type="RefSeq" id="WP_136577133.1">
    <property type="nucleotide sequence ID" value="NZ_STFF01000002.1"/>
</dbReference>
<reference evidence="1 2" key="1">
    <citation type="submission" date="2019-04" db="EMBL/GenBank/DDBJ databases">
        <title>Niastella caeni sp. nov., isolated from activated sludge.</title>
        <authorList>
            <person name="Sheng M."/>
        </authorList>
    </citation>
    <scope>NUCLEOTIDE SEQUENCE [LARGE SCALE GENOMIC DNA]</scope>
    <source>
        <strain evidence="1 2">HX-2-15</strain>
    </source>
</reference>
<name>A0A4S8HXL2_9BACT</name>
<evidence type="ECO:0000313" key="1">
    <source>
        <dbReference type="EMBL" id="THU40380.1"/>
    </source>
</evidence>
<accession>A0A4S8HXL2</accession>